<dbReference type="InterPro" id="IPR055170">
    <property type="entry name" value="GFO_IDH_MocA-like_dom"/>
</dbReference>
<dbReference type="Gene3D" id="3.40.50.720">
    <property type="entry name" value="NAD(P)-binding Rossmann-like Domain"/>
    <property type="match status" value="1"/>
</dbReference>
<proteinExistence type="inferred from homology"/>
<keyword evidence="2" id="KW-0560">Oxidoreductase</keyword>
<name>A0A098S4X4_9BACT</name>
<keyword evidence="6" id="KW-1185">Reference proteome</keyword>
<comment type="similarity">
    <text evidence="1">Belongs to the Gfo/Idh/MocA family.</text>
</comment>
<dbReference type="Gene3D" id="3.30.360.10">
    <property type="entry name" value="Dihydrodipicolinate Reductase, domain 2"/>
    <property type="match status" value="1"/>
</dbReference>
<dbReference type="SUPFAM" id="SSF51735">
    <property type="entry name" value="NAD(P)-binding Rossmann-fold domains"/>
    <property type="match status" value="1"/>
</dbReference>
<evidence type="ECO:0000313" key="6">
    <source>
        <dbReference type="Proteomes" id="UP000029736"/>
    </source>
</evidence>
<evidence type="ECO:0000259" key="3">
    <source>
        <dbReference type="Pfam" id="PF01408"/>
    </source>
</evidence>
<dbReference type="InterPro" id="IPR050984">
    <property type="entry name" value="Gfo/Idh/MocA_domain"/>
</dbReference>
<reference evidence="5 6" key="1">
    <citation type="journal article" date="2014" name="Int. J. Syst. Evol. Microbiol.">
        <title>Phaeodactylibacter xiamenensis gen. nov., sp. nov., a member of the family Saprospiraceae isolated from the marine alga Phaeodactylum tricornutum.</title>
        <authorList>
            <person name="Chen Z.Jr."/>
            <person name="Lei X."/>
            <person name="Lai Q."/>
            <person name="Li Y."/>
            <person name="Zhang B."/>
            <person name="Zhang J."/>
            <person name="Zhang H."/>
            <person name="Yang L."/>
            <person name="Zheng W."/>
            <person name="Tian Y."/>
            <person name="Yu Z."/>
            <person name="Xu H.Jr."/>
            <person name="Zheng T."/>
        </authorList>
    </citation>
    <scope>NUCLEOTIDE SEQUENCE [LARGE SCALE GENOMIC DNA]</scope>
    <source>
        <strain evidence="5 6">KD52</strain>
    </source>
</reference>
<dbReference type="SUPFAM" id="SSF55347">
    <property type="entry name" value="Glyceraldehyde-3-phosphate dehydrogenase-like, C-terminal domain"/>
    <property type="match status" value="1"/>
</dbReference>
<dbReference type="PROSITE" id="PS51318">
    <property type="entry name" value="TAT"/>
    <property type="match status" value="1"/>
</dbReference>
<organism evidence="5 6">
    <name type="scientific">Phaeodactylibacter xiamenensis</name>
    <dbReference type="NCBI Taxonomy" id="1524460"/>
    <lineage>
        <taxon>Bacteria</taxon>
        <taxon>Pseudomonadati</taxon>
        <taxon>Bacteroidota</taxon>
        <taxon>Saprospiria</taxon>
        <taxon>Saprospirales</taxon>
        <taxon>Haliscomenobacteraceae</taxon>
        <taxon>Phaeodactylibacter</taxon>
    </lineage>
</organism>
<accession>A0A098S4X4</accession>
<dbReference type="STRING" id="1524460.IX84_15745"/>
<dbReference type="RefSeq" id="WP_044222474.1">
    <property type="nucleotide sequence ID" value="NZ_JBKAGJ010000015.1"/>
</dbReference>
<dbReference type="PRINTS" id="PR01775">
    <property type="entry name" value="GLFROXRDTASE"/>
</dbReference>
<dbReference type="Pfam" id="PF22725">
    <property type="entry name" value="GFO_IDH_MocA_C3"/>
    <property type="match status" value="1"/>
</dbReference>
<feature type="domain" description="GFO/IDH/MocA-like oxidoreductase" evidence="4">
    <location>
        <begin position="175"/>
        <end position="285"/>
    </location>
</feature>
<dbReference type="GO" id="GO:0016491">
    <property type="term" value="F:oxidoreductase activity"/>
    <property type="evidence" value="ECO:0007669"/>
    <property type="project" value="UniProtKB-KW"/>
</dbReference>
<evidence type="ECO:0000256" key="2">
    <source>
        <dbReference type="ARBA" id="ARBA00023002"/>
    </source>
</evidence>
<dbReference type="Pfam" id="PF01408">
    <property type="entry name" value="GFO_IDH_MocA"/>
    <property type="match status" value="1"/>
</dbReference>
<dbReference type="PROSITE" id="PS51257">
    <property type="entry name" value="PROKAR_LIPOPROTEIN"/>
    <property type="match status" value="1"/>
</dbReference>
<dbReference type="InterPro" id="IPR006311">
    <property type="entry name" value="TAT_signal"/>
</dbReference>
<dbReference type="GO" id="GO:0000166">
    <property type="term" value="F:nucleotide binding"/>
    <property type="evidence" value="ECO:0007669"/>
    <property type="project" value="InterPro"/>
</dbReference>
<dbReference type="InterPro" id="IPR008354">
    <property type="entry name" value="Glc-Fru_OxRdtase_bac"/>
</dbReference>
<comment type="caution">
    <text evidence="5">The sequence shown here is derived from an EMBL/GenBank/DDBJ whole genome shotgun (WGS) entry which is preliminary data.</text>
</comment>
<sequence>MDKWSTSRRHFLRQSAMAAGSLLAAPALLGCQKPKKRLGVALVGLGGYSRGQLAPALQMTEHCYLAGIVTGSPEKIPTWQQRYSIPDKNVYSYDTMHEMADNPDIDVIYIVVPTGLHAEYAIRAANAGKHVWCEKPMAMNVEECQSIIDACDQNGVKLSIGYRMQHEPNTQTVIEYARTKPYGAIQSAEALAGYAGSGQGSGWRFQADMGGGALYDMGVYTINGLRYATGMEPVQVRSASRDIPNEVDVTTTFELVFPNGVKGSGKTSVVETINRLRVDCANGWYKLEPMQSYSGVQGVTSDGKRLDKPIKDQQARQMDNDALAILNGTPVLVPGEEGLRDIRIVQAIMEADRTGEVVDL</sequence>
<dbReference type="AlphaFoldDB" id="A0A098S4X4"/>
<dbReference type="Proteomes" id="UP000029736">
    <property type="component" value="Unassembled WGS sequence"/>
</dbReference>
<dbReference type="InterPro" id="IPR036291">
    <property type="entry name" value="NAD(P)-bd_dom_sf"/>
</dbReference>
<protein>
    <submittedName>
        <fullName evidence="5">Glucose-fructose oxidoreductase</fullName>
    </submittedName>
</protein>
<dbReference type="EMBL" id="JPOS01000038">
    <property type="protein sequence ID" value="KGE87116.1"/>
    <property type="molecule type" value="Genomic_DNA"/>
</dbReference>
<dbReference type="OrthoDB" id="9795543at2"/>
<gene>
    <name evidence="5" type="ORF">IX84_15745</name>
</gene>
<feature type="domain" description="Gfo/Idh/MocA-like oxidoreductase N-terminal" evidence="3">
    <location>
        <begin position="39"/>
        <end position="162"/>
    </location>
</feature>
<dbReference type="PANTHER" id="PTHR22604:SF105">
    <property type="entry name" value="TRANS-1,2-DIHYDROBENZENE-1,2-DIOL DEHYDROGENASE"/>
    <property type="match status" value="1"/>
</dbReference>
<dbReference type="PANTHER" id="PTHR22604">
    <property type="entry name" value="OXIDOREDUCTASES"/>
    <property type="match status" value="1"/>
</dbReference>
<evidence type="ECO:0000259" key="4">
    <source>
        <dbReference type="Pfam" id="PF22725"/>
    </source>
</evidence>
<dbReference type="InterPro" id="IPR000683">
    <property type="entry name" value="Gfo/Idh/MocA-like_OxRdtase_N"/>
</dbReference>
<evidence type="ECO:0000313" key="5">
    <source>
        <dbReference type="EMBL" id="KGE87116.1"/>
    </source>
</evidence>
<evidence type="ECO:0000256" key="1">
    <source>
        <dbReference type="ARBA" id="ARBA00010928"/>
    </source>
</evidence>